<name>A0A1M4YRA9_9ACTN</name>
<gene>
    <name evidence="1" type="ORF">SAMN02745225_02397</name>
</gene>
<evidence type="ECO:0000313" key="1">
    <source>
        <dbReference type="EMBL" id="SHF08389.1"/>
    </source>
</evidence>
<keyword evidence="2" id="KW-1185">Reference proteome</keyword>
<proteinExistence type="predicted"/>
<protein>
    <submittedName>
        <fullName evidence="1">Uncharacterized protein</fullName>
    </submittedName>
</protein>
<evidence type="ECO:0000313" key="2">
    <source>
        <dbReference type="Proteomes" id="UP000184295"/>
    </source>
</evidence>
<reference evidence="2" key="1">
    <citation type="submission" date="2016-11" db="EMBL/GenBank/DDBJ databases">
        <authorList>
            <person name="Varghese N."/>
            <person name="Submissions S."/>
        </authorList>
    </citation>
    <scope>NUCLEOTIDE SEQUENCE [LARGE SCALE GENOMIC DNA]</scope>
    <source>
        <strain evidence="2">DSM 19514</strain>
    </source>
</reference>
<organism evidence="1 2">
    <name type="scientific">Ferrithrix thermotolerans DSM 19514</name>
    <dbReference type="NCBI Taxonomy" id="1121881"/>
    <lineage>
        <taxon>Bacteria</taxon>
        <taxon>Bacillati</taxon>
        <taxon>Actinomycetota</taxon>
        <taxon>Acidimicrobiia</taxon>
        <taxon>Acidimicrobiales</taxon>
        <taxon>Acidimicrobiaceae</taxon>
        <taxon>Ferrithrix</taxon>
    </lineage>
</organism>
<dbReference type="Proteomes" id="UP000184295">
    <property type="component" value="Unassembled WGS sequence"/>
</dbReference>
<sequence>MLNTLPPLHRLLDELEAQAEEAGTRDAVLGAACSLSYRGKGRSYRSDPSQILIV</sequence>
<dbReference type="AlphaFoldDB" id="A0A1M4YRA9"/>
<dbReference type="EMBL" id="FQUL01000093">
    <property type="protein sequence ID" value="SHF08389.1"/>
    <property type="molecule type" value="Genomic_DNA"/>
</dbReference>
<accession>A0A1M4YRA9</accession>